<dbReference type="Gene3D" id="2.30.29.30">
    <property type="entry name" value="Pleckstrin-homology domain (PH domain)/Phosphotyrosine-binding domain (PTB)"/>
    <property type="match status" value="1"/>
</dbReference>
<dbReference type="Gene3D" id="1.20.80.10">
    <property type="match status" value="1"/>
</dbReference>
<dbReference type="PROSITE" id="PS00661">
    <property type="entry name" value="FERM_2"/>
    <property type="match status" value="1"/>
</dbReference>
<evidence type="ECO:0000256" key="7">
    <source>
        <dbReference type="ARBA" id="ARBA00023203"/>
    </source>
</evidence>
<evidence type="ECO:0000313" key="13">
    <source>
        <dbReference type="Proteomes" id="UP001054837"/>
    </source>
</evidence>
<evidence type="ECO:0000256" key="1">
    <source>
        <dbReference type="ARBA" id="ARBA00004245"/>
    </source>
</evidence>
<dbReference type="InterPro" id="IPR000798">
    <property type="entry name" value="Ez/rad/moesin-like"/>
</dbReference>
<comment type="subcellular location">
    <subcellularLocation>
        <location evidence="2">Cell junction</location>
        <location evidence="2">Adherens junction</location>
    </subcellularLocation>
    <subcellularLocation>
        <location evidence="9">Cell projection</location>
        <location evidence="9">Rhabdomere</location>
    </subcellularLocation>
    <subcellularLocation>
        <location evidence="1">Cytoplasm</location>
        <location evidence="1">Cytoskeleton</location>
    </subcellularLocation>
</comment>
<name>A0AAV4RQW6_9ARAC</name>
<dbReference type="PANTHER" id="PTHR23280:SF21">
    <property type="entry name" value="PROTEIN 4.1 HOMOLOG"/>
    <property type="match status" value="1"/>
</dbReference>
<keyword evidence="4" id="KW-0963">Cytoplasm</keyword>
<dbReference type="GO" id="GO:0048731">
    <property type="term" value="P:system development"/>
    <property type="evidence" value="ECO:0007669"/>
    <property type="project" value="UniProtKB-ARBA"/>
</dbReference>
<feature type="domain" description="FERM" evidence="11">
    <location>
        <begin position="45"/>
        <end position="326"/>
    </location>
</feature>
<comment type="caution">
    <text evidence="12">The sequence shown here is derived from an EMBL/GenBank/DDBJ whole genome shotgun (WGS) entry which is preliminary data.</text>
</comment>
<dbReference type="InterPro" id="IPR014352">
    <property type="entry name" value="FERM/acyl-CoA-bd_prot_sf"/>
</dbReference>
<dbReference type="GO" id="GO:0003779">
    <property type="term" value="F:actin binding"/>
    <property type="evidence" value="ECO:0007669"/>
    <property type="project" value="UniProtKB-KW"/>
</dbReference>
<dbReference type="Pfam" id="PF09380">
    <property type="entry name" value="FERM_C"/>
    <property type="match status" value="1"/>
</dbReference>
<gene>
    <name evidence="12" type="primary">Epb41l3</name>
    <name evidence="12" type="ORF">CDAR_431281</name>
</gene>
<dbReference type="FunFam" id="2.30.29.30:FF:000001">
    <property type="entry name" value="Erythrocyte membrane protein band 4.1"/>
    <property type="match status" value="1"/>
</dbReference>
<dbReference type="InterPro" id="IPR019748">
    <property type="entry name" value="FERM_central"/>
</dbReference>
<protein>
    <recommendedName>
        <fullName evidence="3">Moesin/ezrin/radixin homolog 1</fullName>
    </recommendedName>
</protein>
<dbReference type="PRINTS" id="PR00935">
    <property type="entry name" value="BAND41"/>
</dbReference>
<evidence type="ECO:0000313" key="12">
    <source>
        <dbReference type="EMBL" id="GIY23311.1"/>
    </source>
</evidence>
<dbReference type="SUPFAM" id="SSF50729">
    <property type="entry name" value="PH domain-like"/>
    <property type="match status" value="1"/>
</dbReference>
<dbReference type="FunFam" id="3.10.20.90:FF:000002">
    <property type="entry name" value="Erythrocyte protein band 4.1-like 3"/>
    <property type="match status" value="1"/>
</dbReference>
<dbReference type="InterPro" id="IPR018979">
    <property type="entry name" value="FERM_N"/>
</dbReference>
<organism evidence="12 13">
    <name type="scientific">Caerostris darwini</name>
    <dbReference type="NCBI Taxonomy" id="1538125"/>
    <lineage>
        <taxon>Eukaryota</taxon>
        <taxon>Metazoa</taxon>
        <taxon>Ecdysozoa</taxon>
        <taxon>Arthropoda</taxon>
        <taxon>Chelicerata</taxon>
        <taxon>Arachnida</taxon>
        <taxon>Araneae</taxon>
        <taxon>Araneomorphae</taxon>
        <taxon>Entelegynae</taxon>
        <taxon>Araneoidea</taxon>
        <taxon>Araneidae</taxon>
        <taxon>Caerostris</taxon>
    </lineage>
</organism>
<dbReference type="GO" id="GO:0031032">
    <property type="term" value="P:actomyosin structure organization"/>
    <property type="evidence" value="ECO:0007669"/>
    <property type="project" value="TreeGrafter"/>
</dbReference>
<dbReference type="Pfam" id="PF08736">
    <property type="entry name" value="FA"/>
    <property type="match status" value="1"/>
</dbReference>
<keyword evidence="13" id="KW-1185">Reference proteome</keyword>
<evidence type="ECO:0000259" key="11">
    <source>
        <dbReference type="PROSITE" id="PS50057"/>
    </source>
</evidence>
<keyword evidence="7" id="KW-0009">Actin-binding</keyword>
<dbReference type="GO" id="GO:0005198">
    <property type="term" value="F:structural molecule activity"/>
    <property type="evidence" value="ECO:0007669"/>
    <property type="project" value="InterPro"/>
</dbReference>
<dbReference type="SMART" id="SM01195">
    <property type="entry name" value="FA"/>
    <property type="match status" value="1"/>
</dbReference>
<dbReference type="InterPro" id="IPR029071">
    <property type="entry name" value="Ubiquitin-like_domsf"/>
</dbReference>
<dbReference type="Gene3D" id="3.10.20.90">
    <property type="entry name" value="Phosphatidylinositol 3-kinase Catalytic Subunit, Chain A, domain 1"/>
    <property type="match status" value="1"/>
</dbReference>
<dbReference type="PIRSF" id="PIRSF002304">
    <property type="entry name" value="Membrane_skeletal_4_1"/>
    <property type="match status" value="1"/>
</dbReference>
<dbReference type="PANTHER" id="PTHR23280">
    <property type="entry name" value="4.1 G PROTEIN"/>
    <property type="match status" value="1"/>
</dbReference>
<dbReference type="Pfam" id="PF05902">
    <property type="entry name" value="4_1_CTD"/>
    <property type="match status" value="1"/>
</dbReference>
<accession>A0AAV4RQW6</accession>
<dbReference type="InterPro" id="IPR008379">
    <property type="entry name" value="Band_4.1_C"/>
</dbReference>
<keyword evidence="8" id="KW-0206">Cytoskeleton</keyword>
<dbReference type="PROSITE" id="PS50057">
    <property type="entry name" value="FERM_3"/>
    <property type="match status" value="1"/>
</dbReference>
<evidence type="ECO:0000256" key="4">
    <source>
        <dbReference type="ARBA" id="ARBA00022490"/>
    </source>
</evidence>
<dbReference type="InterPro" id="IPR019747">
    <property type="entry name" value="FERM_CS"/>
</dbReference>
<evidence type="ECO:0000256" key="5">
    <source>
        <dbReference type="ARBA" id="ARBA00022553"/>
    </source>
</evidence>
<dbReference type="Proteomes" id="UP001054837">
    <property type="component" value="Unassembled WGS sequence"/>
</dbReference>
<keyword evidence="6" id="KW-0965">Cell junction</keyword>
<evidence type="ECO:0000256" key="9">
    <source>
        <dbReference type="ARBA" id="ARBA00043944"/>
    </source>
</evidence>
<reference evidence="12 13" key="1">
    <citation type="submission" date="2021-06" db="EMBL/GenBank/DDBJ databases">
        <title>Caerostris darwini draft genome.</title>
        <authorList>
            <person name="Kono N."/>
            <person name="Arakawa K."/>
        </authorList>
    </citation>
    <scope>NUCLEOTIDE SEQUENCE [LARGE SCALE GENOMIC DNA]</scope>
</reference>
<sequence>MVDIRNSSMDTSLPITESGVVISDFDSHYGSAKRRPKDNNRSKTVCCRVRMLDGTDAEYDVDRRAKGASLAALIADHLNLLEKDYFGLTFIDSDGNRSWLNYEKRISKQIKGGPWEFSFEVKFYPPDPSQLQEDITRYQLCLQIRNDVLSGKLPCSFVTYALLGSYLVQSELGDYDPEEHASNYLSDFRFAPNQTPELEEKVAELHRQHKGQTPAESELHYLENAKKLAMYGVDLHQAKDSEGVEIMLGVCASGLLVYRDRLRINRFAWPKILKISYKRNNFYIKIRPGEFEQFESTIGFKLPNHKAAKRLWKVCVEHHTFFRLMIPEPPPKPKLLIPRLGSKFRYSGRTQYQTRIASSLIDRPPPHFQRTMSNKRFTSRSMDGGMSALGYRNRTMSESRTTDNKRHTLAGPIRSPMGDDFRKKDHQNIPHSTFVPGFETSPEFIQHLESKKPPGGIPVMPPIDPFRLNQQSPELTNGGNIRMSPDDNIRISESHITTKKFPHEGMEPYQKFWPQDHVPNRPSTIHCEAPYLIKSEKIYIVSDEDLKNKLNGKKGVKGNIPKIKTSTEVDTGNKSIHSVMNGKSAGNELNVKHQKHKSNSLASLASSEGSINEYDVESATTRSIQSIPVRTPSISSKGPRIITITANCSVLDEPDKKEQQHSNLQKQSVVTQPLVSESSTFTTITTTESPGMDPSSPEKCVTKKTSTTSEQKTMTQQVSKSTKIITCPIEELQSGIVKTESVMYNPNSKPCSPQNTTYVPVVETETCKVFYTSDLPQSPGNRSFSRSSNASPLPTFDTSLLGEDILNTSSVSSKTRTVETITYKTEKDGVIETRVEKKITIHSDGDPIDHDQALAEAIHEATLMNPNLTVEKIEIQQQPPKQ</sequence>
<dbReference type="SMART" id="SM00295">
    <property type="entry name" value="B41"/>
    <property type="match status" value="1"/>
</dbReference>
<dbReference type="GO" id="GO:0005856">
    <property type="term" value="C:cytoskeleton"/>
    <property type="evidence" value="ECO:0007669"/>
    <property type="project" value="UniProtKB-SubCell"/>
</dbReference>
<proteinExistence type="predicted"/>
<dbReference type="InterPro" id="IPR014847">
    <property type="entry name" value="FA"/>
</dbReference>
<dbReference type="FunFam" id="1.20.80.10:FF:000001">
    <property type="entry name" value="Erythrocyte membrane protein band 4.1"/>
    <property type="match status" value="1"/>
</dbReference>
<feature type="region of interest" description="Disordered" evidence="10">
    <location>
        <begin position="684"/>
        <end position="715"/>
    </location>
</feature>
<dbReference type="AlphaFoldDB" id="A0AAV4RQW6"/>
<feature type="compositionally biased region" description="Basic and acidic residues" evidence="10">
    <location>
        <begin position="395"/>
        <end position="406"/>
    </location>
</feature>
<dbReference type="SUPFAM" id="SSF47031">
    <property type="entry name" value="Second domain of FERM"/>
    <property type="match status" value="1"/>
</dbReference>
<evidence type="ECO:0000256" key="2">
    <source>
        <dbReference type="ARBA" id="ARBA00004536"/>
    </source>
</evidence>
<dbReference type="PRINTS" id="PR00661">
    <property type="entry name" value="ERMFAMILY"/>
</dbReference>
<dbReference type="GO" id="GO:0005886">
    <property type="term" value="C:plasma membrane"/>
    <property type="evidence" value="ECO:0007669"/>
    <property type="project" value="TreeGrafter"/>
</dbReference>
<dbReference type="Pfam" id="PF00373">
    <property type="entry name" value="FERM_M"/>
    <property type="match status" value="1"/>
</dbReference>
<dbReference type="EMBL" id="BPLQ01006531">
    <property type="protein sequence ID" value="GIY23311.1"/>
    <property type="molecule type" value="Genomic_DNA"/>
</dbReference>
<evidence type="ECO:0000256" key="10">
    <source>
        <dbReference type="SAM" id="MobiDB-lite"/>
    </source>
</evidence>
<dbReference type="SUPFAM" id="SSF54236">
    <property type="entry name" value="Ubiquitin-like"/>
    <property type="match status" value="1"/>
</dbReference>
<keyword evidence="5" id="KW-0597">Phosphoprotein</keyword>
<evidence type="ECO:0000256" key="8">
    <source>
        <dbReference type="ARBA" id="ARBA00023212"/>
    </source>
</evidence>
<evidence type="ECO:0000256" key="6">
    <source>
        <dbReference type="ARBA" id="ARBA00022949"/>
    </source>
</evidence>
<dbReference type="InterPro" id="IPR011993">
    <property type="entry name" value="PH-like_dom_sf"/>
</dbReference>
<dbReference type="GO" id="GO:0009887">
    <property type="term" value="P:animal organ morphogenesis"/>
    <property type="evidence" value="ECO:0007669"/>
    <property type="project" value="UniProtKB-ARBA"/>
</dbReference>
<dbReference type="Pfam" id="PF09379">
    <property type="entry name" value="FERM_N"/>
    <property type="match status" value="1"/>
</dbReference>
<dbReference type="InterPro" id="IPR035963">
    <property type="entry name" value="FERM_2"/>
</dbReference>
<evidence type="ECO:0000256" key="3">
    <source>
        <dbReference type="ARBA" id="ARBA00022025"/>
    </source>
</evidence>
<dbReference type="SMART" id="SM01196">
    <property type="entry name" value="FERM_C"/>
    <property type="match status" value="1"/>
</dbReference>
<dbReference type="InterPro" id="IPR018980">
    <property type="entry name" value="FERM_PH-like_C"/>
</dbReference>
<dbReference type="GO" id="GO:0005912">
    <property type="term" value="C:adherens junction"/>
    <property type="evidence" value="ECO:0007669"/>
    <property type="project" value="UniProtKB-SubCell"/>
</dbReference>
<feature type="compositionally biased region" description="Low complexity" evidence="10">
    <location>
        <begin position="703"/>
        <end position="715"/>
    </location>
</feature>
<dbReference type="InterPro" id="IPR019749">
    <property type="entry name" value="Band_41_domain"/>
</dbReference>
<feature type="region of interest" description="Disordered" evidence="10">
    <location>
        <begin position="395"/>
        <end position="421"/>
    </location>
</feature>
<dbReference type="CDD" id="cd14473">
    <property type="entry name" value="FERM_B-lobe"/>
    <property type="match status" value="1"/>
</dbReference>
<dbReference type="CDD" id="cd13184">
    <property type="entry name" value="FERM_C_4_1_family"/>
    <property type="match status" value="1"/>
</dbReference>
<dbReference type="InterPro" id="IPR000299">
    <property type="entry name" value="FERM_domain"/>
</dbReference>
<dbReference type="PROSITE" id="PS00660">
    <property type="entry name" value="FERM_1"/>
    <property type="match status" value="1"/>
</dbReference>